<dbReference type="SMART" id="SM00857">
    <property type="entry name" value="Resolvase"/>
    <property type="match status" value="1"/>
</dbReference>
<dbReference type="GO" id="GO:0000150">
    <property type="term" value="F:DNA strand exchange activity"/>
    <property type="evidence" value="ECO:0007669"/>
    <property type="project" value="InterPro"/>
</dbReference>
<dbReference type="PROSITE" id="PS51737">
    <property type="entry name" value="RECOMBINASE_DNA_BIND"/>
    <property type="match status" value="1"/>
</dbReference>
<dbReference type="Gene3D" id="3.40.50.1390">
    <property type="entry name" value="Resolvase, N-terminal catalytic domain"/>
    <property type="match status" value="1"/>
</dbReference>
<feature type="domain" description="Recombinase" evidence="3">
    <location>
        <begin position="151"/>
        <end position="287"/>
    </location>
</feature>
<dbReference type="Pfam" id="PF00239">
    <property type="entry name" value="Resolvase"/>
    <property type="match status" value="1"/>
</dbReference>
<dbReference type="OrthoDB" id="9791494at2"/>
<dbReference type="InterPro" id="IPR025827">
    <property type="entry name" value="Zn_ribbon_recom_dom"/>
</dbReference>
<feature type="domain" description="Resolvase/invertase-type recombinase catalytic" evidence="2">
    <location>
        <begin position="3"/>
        <end position="156"/>
    </location>
</feature>
<proteinExistence type="predicted"/>
<dbReference type="CDD" id="cd00338">
    <property type="entry name" value="Ser_Recombinase"/>
    <property type="match status" value="1"/>
</dbReference>
<dbReference type="AlphaFoldDB" id="Q11G64"/>
<dbReference type="InterPro" id="IPR050639">
    <property type="entry name" value="SSR_resolvase"/>
</dbReference>
<dbReference type="SUPFAM" id="SSF53041">
    <property type="entry name" value="Resolvase-like"/>
    <property type="match status" value="1"/>
</dbReference>
<evidence type="ECO:0000259" key="2">
    <source>
        <dbReference type="PROSITE" id="PS51736"/>
    </source>
</evidence>
<dbReference type="HOGENOM" id="CLU_010686_18_13_5"/>
<dbReference type="Pfam" id="PF07508">
    <property type="entry name" value="Recombinase"/>
    <property type="match status" value="1"/>
</dbReference>
<dbReference type="PROSITE" id="PS51736">
    <property type="entry name" value="RECOMBINASES_3"/>
    <property type="match status" value="1"/>
</dbReference>
<dbReference type="PANTHER" id="PTHR30461:SF23">
    <property type="entry name" value="DNA RECOMBINASE-RELATED"/>
    <property type="match status" value="1"/>
</dbReference>
<evidence type="ECO:0000259" key="3">
    <source>
        <dbReference type="PROSITE" id="PS51737"/>
    </source>
</evidence>
<organism evidence="4">
    <name type="scientific">Chelativorans sp. (strain BNC1)</name>
    <dbReference type="NCBI Taxonomy" id="266779"/>
    <lineage>
        <taxon>Bacteria</taxon>
        <taxon>Pseudomonadati</taxon>
        <taxon>Pseudomonadota</taxon>
        <taxon>Alphaproteobacteria</taxon>
        <taxon>Hyphomicrobiales</taxon>
        <taxon>Phyllobacteriaceae</taxon>
        <taxon>Chelativorans</taxon>
    </lineage>
</organism>
<dbReference type="InterPro" id="IPR038109">
    <property type="entry name" value="DNA_bind_recomb_sf"/>
</dbReference>
<dbReference type="Gene3D" id="3.90.1750.20">
    <property type="entry name" value="Putative Large Serine Recombinase, Chain B, Domain 2"/>
    <property type="match status" value="1"/>
</dbReference>
<protein>
    <submittedName>
        <fullName evidence="4">Recombinase</fullName>
    </submittedName>
</protein>
<dbReference type="EMBL" id="CP000390">
    <property type="protein sequence ID" value="ABG63611.1"/>
    <property type="molecule type" value="Genomic_DNA"/>
</dbReference>
<feature type="coiled-coil region" evidence="1">
    <location>
        <begin position="364"/>
        <end position="441"/>
    </location>
</feature>
<gene>
    <name evidence="4" type="ordered locus">Meso_2219</name>
</gene>
<sequence length="541" mass="60399">MKRTAIYARFSTELQQDRSIEDQIELCRSHADRNGLSVVAVYDDRARSGASVYGRDGLIHLLEAARDRKFDVILVEAFDRLSRDQEDLAGIWKRLSFLGIELQAVHEGTADHIQIGVRGLLGSLYLTDLAHKVRRGMQGVVRDGRHAGGRAYGYRPVPGKPGELEIVEGEAEIVRRIFSEYVGGKTPRGIAFDLNAEGISPPRGTRWSASTINGNKTRHHGIILNELYAGKVVWNRIRMLKDPDTGRRISRPNPPEEWKRAEAPHLAIVSEELFAAAQTRKEARSHTAPERQRKGKYLLSGLLKCSCCGGGLSVKDRDHGRVRVHCTTRRESGSCTNHKIFYLDEIDKAVLAGLQQHLKAPHLIKEFARTYQQERERLASEKRTRCSKLESQLAKAQRAIDRLWSDYEAERIPMDIAGPKLKELHAQKTELEAELAETPAEQQKVIGLHPAALQQYEQHVAELQALFGEGVSSDYAEAADKIRNLIARVTVIPQDRGFKLELQGRLALLLGAPKVYPNMRIAASGGTVVAEEGLEPPTQGL</sequence>
<dbReference type="KEGG" id="mes:Meso_2219"/>
<dbReference type="InterPro" id="IPR006119">
    <property type="entry name" value="Resolv_N"/>
</dbReference>
<keyword evidence="1" id="KW-0175">Coiled coil</keyword>
<dbReference type="PANTHER" id="PTHR30461">
    <property type="entry name" value="DNA-INVERTASE FROM LAMBDOID PROPHAGE"/>
    <property type="match status" value="1"/>
</dbReference>
<reference evidence="4" key="1">
    <citation type="submission" date="2006-06" db="EMBL/GenBank/DDBJ databases">
        <title>Complete sequence of chromosome of Chelativorans sp. BNC1.</title>
        <authorList>
            <consortium name="US DOE Joint Genome Institute"/>
            <person name="Copeland A."/>
            <person name="Lucas S."/>
            <person name="Lapidus A."/>
            <person name="Barry K."/>
            <person name="Detter J.C."/>
            <person name="Glavina del Rio T."/>
            <person name="Hammon N."/>
            <person name="Israni S."/>
            <person name="Dalin E."/>
            <person name="Tice H."/>
            <person name="Pitluck S."/>
            <person name="Chertkov O."/>
            <person name="Brettin T."/>
            <person name="Bruce D."/>
            <person name="Han C."/>
            <person name="Tapia R."/>
            <person name="Gilna P."/>
            <person name="Schmutz J."/>
            <person name="Larimer F."/>
            <person name="Land M."/>
            <person name="Hauser L."/>
            <person name="Kyrpides N."/>
            <person name="Mikhailova N."/>
            <person name="Richardson P."/>
        </authorList>
    </citation>
    <scope>NUCLEOTIDE SEQUENCE</scope>
    <source>
        <strain evidence="4">BNC1</strain>
    </source>
</reference>
<dbReference type="GO" id="GO:0003677">
    <property type="term" value="F:DNA binding"/>
    <property type="evidence" value="ECO:0007669"/>
    <property type="project" value="InterPro"/>
</dbReference>
<accession>Q11G64</accession>
<name>Q11G64_CHESB</name>
<dbReference type="InterPro" id="IPR011109">
    <property type="entry name" value="DNA_bind_recombinase_dom"/>
</dbReference>
<dbReference type="eggNOG" id="COG1961">
    <property type="taxonomic scope" value="Bacteria"/>
</dbReference>
<dbReference type="Pfam" id="PF13408">
    <property type="entry name" value="Zn_ribbon_recom"/>
    <property type="match status" value="1"/>
</dbReference>
<dbReference type="InterPro" id="IPR036162">
    <property type="entry name" value="Resolvase-like_N_sf"/>
</dbReference>
<evidence type="ECO:0000256" key="1">
    <source>
        <dbReference type="SAM" id="Coils"/>
    </source>
</evidence>
<evidence type="ECO:0000313" key="4">
    <source>
        <dbReference type="EMBL" id="ABG63611.1"/>
    </source>
</evidence>